<dbReference type="AlphaFoldDB" id="A0AB34IQC2"/>
<feature type="domain" description="JmjC" evidence="5">
    <location>
        <begin position="720"/>
        <end position="880"/>
    </location>
</feature>
<feature type="compositionally biased region" description="Acidic residues" evidence="3">
    <location>
        <begin position="516"/>
        <end position="527"/>
    </location>
</feature>
<evidence type="ECO:0000313" key="7">
    <source>
        <dbReference type="Proteomes" id="UP001515480"/>
    </source>
</evidence>
<accession>A0AB34IQC2</accession>
<feature type="region of interest" description="Disordered" evidence="3">
    <location>
        <begin position="650"/>
        <end position="674"/>
    </location>
</feature>
<dbReference type="InterPro" id="IPR004198">
    <property type="entry name" value="Znf_C5HC2"/>
</dbReference>
<dbReference type="GO" id="GO:0005634">
    <property type="term" value="C:nucleus"/>
    <property type="evidence" value="ECO:0007669"/>
    <property type="project" value="TreeGrafter"/>
</dbReference>
<dbReference type="GO" id="GO:0032452">
    <property type="term" value="F:histone demethylase activity"/>
    <property type="evidence" value="ECO:0007669"/>
    <property type="project" value="TreeGrafter"/>
</dbReference>
<protein>
    <recommendedName>
        <fullName evidence="8">[Histone H3]-trimethyl-L-lysine(9) demethylase</fullName>
    </recommendedName>
</protein>
<feature type="region of interest" description="Disordered" evidence="3">
    <location>
        <begin position="298"/>
        <end position="337"/>
    </location>
</feature>
<reference evidence="6 7" key="1">
    <citation type="journal article" date="2024" name="Science">
        <title>Giant polyketide synthase enzymes in the biosynthesis of giant marine polyether toxins.</title>
        <authorList>
            <person name="Fallon T.R."/>
            <person name="Shende V.V."/>
            <person name="Wierzbicki I.H."/>
            <person name="Pendleton A.L."/>
            <person name="Watervoot N.F."/>
            <person name="Auber R.P."/>
            <person name="Gonzalez D.J."/>
            <person name="Wisecaver J.H."/>
            <person name="Moore B.S."/>
        </authorList>
    </citation>
    <scope>NUCLEOTIDE SEQUENCE [LARGE SCALE GENOMIC DNA]</scope>
    <source>
        <strain evidence="6 7">12B1</strain>
    </source>
</reference>
<feature type="compositionally biased region" description="Pro residues" evidence="3">
    <location>
        <begin position="375"/>
        <end position="395"/>
    </location>
</feature>
<feature type="compositionally biased region" description="Gly residues" evidence="3">
    <location>
        <begin position="654"/>
        <end position="667"/>
    </location>
</feature>
<dbReference type="InterPro" id="IPR003349">
    <property type="entry name" value="JmjN"/>
</dbReference>
<dbReference type="PROSITE" id="PS51184">
    <property type="entry name" value="JMJC"/>
    <property type="match status" value="1"/>
</dbReference>
<evidence type="ECO:0000313" key="6">
    <source>
        <dbReference type="EMBL" id="KAL1503654.1"/>
    </source>
</evidence>
<feature type="compositionally biased region" description="Low complexity" evidence="3">
    <location>
        <begin position="349"/>
        <end position="364"/>
    </location>
</feature>
<dbReference type="SMART" id="SM00558">
    <property type="entry name" value="JmjC"/>
    <property type="match status" value="1"/>
</dbReference>
<feature type="compositionally biased region" description="Basic residues" evidence="3">
    <location>
        <begin position="549"/>
        <end position="561"/>
    </location>
</feature>
<feature type="compositionally biased region" description="Pro residues" evidence="3">
    <location>
        <begin position="406"/>
        <end position="437"/>
    </location>
</feature>
<dbReference type="Pfam" id="PF02373">
    <property type="entry name" value="JmjC"/>
    <property type="match status" value="1"/>
</dbReference>
<dbReference type="EMBL" id="JBGBPQ010000021">
    <property type="protein sequence ID" value="KAL1503654.1"/>
    <property type="molecule type" value="Genomic_DNA"/>
</dbReference>
<dbReference type="Proteomes" id="UP001515480">
    <property type="component" value="Unassembled WGS sequence"/>
</dbReference>
<evidence type="ECO:0000259" key="5">
    <source>
        <dbReference type="PROSITE" id="PS51184"/>
    </source>
</evidence>
<dbReference type="Pfam" id="PF02928">
    <property type="entry name" value="zf-C5HC2"/>
    <property type="match status" value="1"/>
</dbReference>
<dbReference type="Pfam" id="PF02375">
    <property type="entry name" value="JmjN"/>
    <property type="match status" value="1"/>
</dbReference>
<dbReference type="GO" id="GO:0010468">
    <property type="term" value="P:regulation of gene expression"/>
    <property type="evidence" value="ECO:0007669"/>
    <property type="project" value="TreeGrafter"/>
</dbReference>
<evidence type="ECO:0000259" key="4">
    <source>
        <dbReference type="PROSITE" id="PS51183"/>
    </source>
</evidence>
<keyword evidence="2" id="KW-0408">Iron</keyword>
<evidence type="ECO:0008006" key="8">
    <source>
        <dbReference type="Google" id="ProtNLM"/>
    </source>
</evidence>
<dbReference type="SUPFAM" id="SSF51197">
    <property type="entry name" value="Clavaminate synthase-like"/>
    <property type="match status" value="1"/>
</dbReference>
<feature type="region of interest" description="Disordered" evidence="3">
    <location>
        <begin position="516"/>
        <end position="600"/>
    </location>
</feature>
<dbReference type="PROSITE" id="PS51183">
    <property type="entry name" value="JMJN"/>
    <property type="match status" value="1"/>
</dbReference>
<feature type="region of interest" description="Disordered" evidence="3">
    <location>
        <begin position="1"/>
        <end position="21"/>
    </location>
</feature>
<feature type="domain" description="JmjN" evidence="4">
    <location>
        <begin position="95"/>
        <end position="136"/>
    </location>
</feature>
<organism evidence="6 7">
    <name type="scientific">Prymnesium parvum</name>
    <name type="common">Toxic golden alga</name>
    <dbReference type="NCBI Taxonomy" id="97485"/>
    <lineage>
        <taxon>Eukaryota</taxon>
        <taxon>Haptista</taxon>
        <taxon>Haptophyta</taxon>
        <taxon>Prymnesiophyceae</taxon>
        <taxon>Prymnesiales</taxon>
        <taxon>Prymnesiaceae</taxon>
        <taxon>Prymnesium</taxon>
    </lineage>
</organism>
<evidence type="ECO:0000256" key="3">
    <source>
        <dbReference type="SAM" id="MobiDB-lite"/>
    </source>
</evidence>
<evidence type="ECO:0000256" key="2">
    <source>
        <dbReference type="ARBA" id="ARBA00023004"/>
    </source>
</evidence>
<feature type="region of interest" description="Disordered" evidence="3">
    <location>
        <begin position="349"/>
        <end position="438"/>
    </location>
</feature>
<dbReference type="Gene3D" id="2.60.120.650">
    <property type="entry name" value="Cupin"/>
    <property type="match status" value="2"/>
</dbReference>
<keyword evidence="1" id="KW-0479">Metal-binding</keyword>
<evidence type="ECO:0000256" key="1">
    <source>
        <dbReference type="ARBA" id="ARBA00022723"/>
    </source>
</evidence>
<comment type="caution">
    <text evidence="6">The sequence shown here is derived from an EMBL/GenBank/DDBJ whole genome shotgun (WGS) entry which is preliminary data.</text>
</comment>
<feature type="region of interest" description="Disordered" evidence="3">
    <location>
        <begin position="1068"/>
        <end position="1094"/>
    </location>
</feature>
<keyword evidence="7" id="KW-1185">Reference proteome</keyword>
<dbReference type="PANTHER" id="PTHR10694">
    <property type="entry name" value="LYSINE-SPECIFIC DEMETHYLASE"/>
    <property type="match status" value="1"/>
</dbReference>
<dbReference type="SMART" id="SM00545">
    <property type="entry name" value="JmjN"/>
    <property type="match status" value="1"/>
</dbReference>
<sequence length="1171" mass="124859">MSSPAQQPRVDTIGAPEGWTITSQISPDGELDLSYVSRTGKLLRNVGEVHHHLKYDLGEAACNEDEALWLTTLDRYGRGYRHWALAKSAHTLPECPVFRPSAEEFSEPGEYIESIMPLMAQYGICKVVPPAGWKPTPWSGTPPEGLDGQEELRGDDMEKLCGEIIGGGKKDVRLAPRVQPLQLFNISFEQCPAVLTASEYKLLMELTFPSAAQADPTCKEAEQQFWNLMATRPLHNSVKPDGEEAMQLRLEARTYQEEVQSLQTETYGRPMRRGSGYSATVLPFLPWELEGAPPVVAQRVGPATPPPLSSASSLPSASREEAMRTTPPPLAAASPAAASPAAASPAAASPAAASPAAETGAPSALPADTCAAEGSPPPSPLASPPGEPPASPPHPSEGGEAVLCPSAPPTPRQSPPPPPPPQAVLPSPHAPPPPPHALTPLAVAADGGEEGTDVAETAAMEGRMVRLVGLARRPELNGAKGRVQRFCRERERYEVQLVCDGQWLSVRQANLALAADGEEEAEEEGCAGEEKRVEEGCVGMSGGEMQRQGRGRGRRGSRGRGGRSQSRGSTVPSLSSPPCPVKRKPSTEKVPRGAKKGQCATPGCELHQEHLGPCGGLIARGPRGAKRDYALLAGEVESREDGWDAVERASKRQGVGGGGRAAGGRGRGMAPTASSLTPDLARDISKLTGLPYALYASDVVFDGPLPPADTANGEVTPTKTRSGVLDSLLRRSLLRYSRHFPGVNYPMVYVGGRNTFFCWHVEDNHLYATNYLQAGAPKVWYGVPPSHISKMEQVWRAAFPQLFARHPDLFYWKTCIFSPLVLSAHGVPVYRAVHEAGSFIFTAPGAYHTGFNTGFNVAESTNFAFADWLPEGAKCLKRYRTPPTRDSTLFHDALVCTAALHASPRELPRLVHELRQMLREEEAALAQLRTTGVQISADAEQPGAFANEWEGGSSDDGDCPKWCCRVCRHFCYLSVVKCACAAACFLCLRHATHRSADDAISRLPAPYIHKDEDPEGADRHEKIQMTLTGRGGARPPAAAGGGGAASTALPAGASAGCEGCDPPPAAAAREGGVEGMAGGEAAPSASRLEGAKDAAEEEKITVIVRKGIRKIKTTCKACQKPVIAQHLTDQATVTADSLACNCPPHVRQLFVRHPLKQLEQLIEQATARVAS</sequence>
<dbReference type="InterPro" id="IPR003347">
    <property type="entry name" value="JmjC_dom"/>
</dbReference>
<dbReference type="PANTHER" id="PTHR10694:SF33">
    <property type="entry name" value="LYSINE-SPECIFIC DEMETHYLASE 5"/>
    <property type="match status" value="1"/>
</dbReference>
<gene>
    <name evidence="6" type="ORF">AB1Y20_012127</name>
</gene>
<proteinExistence type="predicted"/>
<name>A0AB34IQC2_PRYPA</name>
<dbReference type="GO" id="GO:0000785">
    <property type="term" value="C:chromatin"/>
    <property type="evidence" value="ECO:0007669"/>
    <property type="project" value="TreeGrafter"/>
</dbReference>